<dbReference type="RefSeq" id="WP_088333803.1">
    <property type="nucleotide sequence ID" value="NZ_NBBJ01000003.1"/>
</dbReference>
<dbReference type="EMBL" id="NBBJ01000003">
    <property type="protein sequence ID" value="OWK29669.1"/>
    <property type="molecule type" value="Genomic_DNA"/>
</dbReference>
<protein>
    <submittedName>
        <fullName evidence="1">Uncharacterized protein</fullName>
    </submittedName>
</protein>
<dbReference type="AlphaFoldDB" id="A0A245ZIU6"/>
<sequence>MIAIALSLAVAAPALPERDAWYACLEDFTQVAMASSGTPATVALQTEQACAAERKAFQLALFRSRTVEGDAAALTARFAAEDRSAYEYVIALVHRLR</sequence>
<dbReference type="OrthoDB" id="7573651at2"/>
<accession>A0A245ZIU6</accession>
<gene>
    <name evidence="1" type="ORF">SPMU_20890</name>
</gene>
<keyword evidence="2" id="KW-1185">Reference proteome</keyword>
<reference evidence="1 2" key="1">
    <citation type="submission" date="2017-03" db="EMBL/GenBank/DDBJ databases">
        <title>Genome sequence of Sphingomonas mucosissima DSM 17494.</title>
        <authorList>
            <person name="Poehlein A."/>
            <person name="Wuebbeler J.H."/>
            <person name="Steinbuechel A."/>
            <person name="Daniel R."/>
        </authorList>
    </citation>
    <scope>NUCLEOTIDE SEQUENCE [LARGE SCALE GENOMIC DNA]</scope>
    <source>
        <strain evidence="1 2">DSM 17494</strain>
    </source>
</reference>
<evidence type="ECO:0000313" key="2">
    <source>
        <dbReference type="Proteomes" id="UP000197783"/>
    </source>
</evidence>
<evidence type="ECO:0000313" key="1">
    <source>
        <dbReference type="EMBL" id="OWK29669.1"/>
    </source>
</evidence>
<comment type="caution">
    <text evidence="1">The sequence shown here is derived from an EMBL/GenBank/DDBJ whole genome shotgun (WGS) entry which is preliminary data.</text>
</comment>
<organism evidence="1 2">
    <name type="scientific">Sphingomonas mucosissima</name>
    <dbReference type="NCBI Taxonomy" id="370959"/>
    <lineage>
        <taxon>Bacteria</taxon>
        <taxon>Pseudomonadati</taxon>
        <taxon>Pseudomonadota</taxon>
        <taxon>Alphaproteobacteria</taxon>
        <taxon>Sphingomonadales</taxon>
        <taxon>Sphingomonadaceae</taxon>
        <taxon>Sphingomonas</taxon>
    </lineage>
</organism>
<proteinExistence type="predicted"/>
<name>A0A245ZIU6_9SPHN</name>
<dbReference type="Proteomes" id="UP000197783">
    <property type="component" value="Unassembled WGS sequence"/>
</dbReference>